<keyword evidence="5" id="KW-0539">Nucleus</keyword>
<evidence type="ECO:0000256" key="4">
    <source>
        <dbReference type="ARBA" id="ARBA00023163"/>
    </source>
</evidence>
<reference evidence="8" key="1">
    <citation type="submission" date="2023-05" db="EMBL/GenBank/DDBJ databases">
        <title>Nepenthes gracilis genome sequencing.</title>
        <authorList>
            <person name="Fukushima K."/>
        </authorList>
    </citation>
    <scope>NUCLEOTIDE SEQUENCE</scope>
    <source>
        <strain evidence="8">SING2019-196</strain>
    </source>
</reference>
<dbReference type="GO" id="GO:0000981">
    <property type="term" value="F:DNA-binding transcription factor activity, RNA polymerase II-specific"/>
    <property type="evidence" value="ECO:0007669"/>
    <property type="project" value="TreeGrafter"/>
</dbReference>
<evidence type="ECO:0000256" key="6">
    <source>
        <dbReference type="SAM" id="Coils"/>
    </source>
</evidence>
<proteinExistence type="predicted"/>
<keyword evidence="3" id="KW-0238">DNA-binding</keyword>
<keyword evidence="2" id="KW-0805">Transcription regulation</keyword>
<dbReference type="GO" id="GO:0046983">
    <property type="term" value="F:protein dimerization activity"/>
    <property type="evidence" value="ECO:0007669"/>
    <property type="project" value="InterPro"/>
</dbReference>
<dbReference type="AlphaFoldDB" id="A0AAD3SD80"/>
<keyword evidence="4" id="KW-0804">Transcription</keyword>
<dbReference type="CDD" id="cd18914">
    <property type="entry name" value="bHLH_AtORG2_like"/>
    <property type="match status" value="1"/>
</dbReference>
<dbReference type="PANTHER" id="PTHR13935">
    <property type="entry name" value="ACHAETE-SCUTE TRANSCRIPTION FACTOR-RELATED"/>
    <property type="match status" value="1"/>
</dbReference>
<dbReference type="InterPro" id="IPR011598">
    <property type="entry name" value="bHLH_dom"/>
</dbReference>
<gene>
    <name evidence="8" type="ORF">Nepgr_010903</name>
</gene>
<evidence type="ECO:0000256" key="5">
    <source>
        <dbReference type="ARBA" id="ARBA00023242"/>
    </source>
</evidence>
<evidence type="ECO:0000256" key="3">
    <source>
        <dbReference type="ARBA" id="ARBA00023125"/>
    </source>
</evidence>
<dbReference type="GO" id="GO:0000977">
    <property type="term" value="F:RNA polymerase II transcription regulatory region sequence-specific DNA binding"/>
    <property type="evidence" value="ECO:0007669"/>
    <property type="project" value="TreeGrafter"/>
</dbReference>
<dbReference type="EMBL" id="BSYO01000008">
    <property type="protein sequence ID" value="GMH09063.1"/>
    <property type="molecule type" value="Genomic_DNA"/>
</dbReference>
<dbReference type="Pfam" id="PF00010">
    <property type="entry name" value="HLH"/>
    <property type="match status" value="1"/>
</dbReference>
<dbReference type="InterPro" id="IPR036638">
    <property type="entry name" value="HLH_DNA-bd_sf"/>
</dbReference>
<evidence type="ECO:0000313" key="9">
    <source>
        <dbReference type="Proteomes" id="UP001279734"/>
    </source>
</evidence>
<name>A0AAD3SD80_NEPGR</name>
<keyword evidence="9" id="KW-1185">Reference proteome</keyword>
<dbReference type="PROSITE" id="PS50888">
    <property type="entry name" value="BHLH"/>
    <property type="match status" value="1"/>
</dbReference>
<dbReference type="InterPro" id="IPR015660">
    <property type="entry name" value="MASH1/Ascl1a-like"/>
</dbReference>
<evidence type="ECO:0000259" key="7">
    <source>
        <dbReference type="PROSITE" id="PS50888"/>
    </source>
</evidence>
<accession>A0AAD3SD80</accession>
<feature type="domain" description="BHLH" evidence="7">
    <location>
        <begin position="71"/>
        <end position="123"/>
    </location>
</feature>
<evidence type="ECO:0000256" key="2">
    <source>
        <dbReference type="ARBA" id="ARBA00023015"/>
    </source>
</evidence>
<dbReference type="Gene3D" id="4.10.280.10">
    <property type="entry name" value="Helix-loop-helix DNA-binding domain"/>
    <property type="match status" value="1"/>
</dbReference>
<protein>
    <recommendedName>
        <fullName evidence="7">BHLH domain-containing protein</fullName>
    </recommendedName>
</protein>
<evidence type="ECO:0000313" key="8">
    <source>
        <dbReference type="EMBL" id="GMH09063.1"/>
    </source>
</evidence>
<evidence type="ECO:0000256" key="1">
    <source>
        <dbReference type="ARBA" id="ARBA00004123"/>
    </source>
</evidence>
<dbReference type="SUPFAM" id="SSF47459">
    <property type="entry name" value="HLH, helix-loop-helix DNA-binding domain"/>
    <property type="match status" value="1"/>
</dbReference>
<sequence length="238" mass="27430">MFPLDQNGELSFQISNDSYQQRQEEEDLMFLENMSHVEGINLANSIAHGHCRRGKKSVADDSKSNNDDYNKRKIIHRDIERKRRQEMANRYTFLRSILPLEYIKGRRSMCDHITAAINYIKHLQNNIKQLEIKREELKKSQGHGEEGRSSHCSSDGVAIHPCRGGLVIEITAGLQETRFFISRALKELHGGGLKAISCVSYKENQRFFHIIHCEASDTECIDLSRLRKRLTDIVCLSD</sequence>
<dbReference type="GO" id="GO:0090575">
    <property type="term" value="C:RNA polymerase II transcription regulator complex"/>
    <property type="evidence" value="ECO:0007669"/>
    <property type="project" value="TreeGrafter"/>
</dbReference>
<keyword evidence="6" id="KW-0175">Coiled coil</keyword>
<organism evidence="8 9">
    <name type="scientific">Nepenthes gracilis</name>
    <name type="common">Slender pitcher plant</name>
    <dbReference type="NCBI Taxonomy" id="150966"/>
    <lineage>
        <taxon>Eukaryota</taxon>
        <taxon>Viridiplantae</taxon>
        <taxon>Streptophyta</taxon>
        <taxon>Embryophyta</taxon>
        <taxon>Tracheophyta</taxon>
        <taxon>Spermatophyta</taxon>
        <taxon>Magnoliopsida</taxon>
        <taxon>eudicotyledons</taxon>
        <taxon>Gunneridae</taxon>
        <taxon>Pentapetalae</taxon>
        <taxon>Caryophyllales</taxon>
        <taxon>Nepenthaceae</taxon>
        <taxon>Nepenthes</taxon>
    </lineage>
</organism>
<dbReference type="Proteomes" id="UP001279734">
    <property type="component" value="Unassembled WGS sequence"/>
</dbReference>
<feature type="coiled-coil region" evidence="6">
    <location>
        <begin position="113"/>
        <end position="140"/>
    </location>
</feature>
<comment type="subcellular location">
    <subcellularLocation>
        <location evidence="1">Nucleus</location>
    </subcellularLocation>
</comment>
<dbReference type="PANTHER" id="PTHR13935:SF106">
    <property type="entry name" value="ACHAETE-SCUTE COMPLEX PROTEIN T5-RELATED"/>
    <property type="match status" value="1"/>
</dbReference>
<comment type="caution">
    <text evidence="8">The sequence shown here is derived from an EMBL/GenBank/DDBJ whole genome shotgun (WGS) entry which is preliminary data.</text>
</comment>